<accession>A0ABR2KZT3</accession>
<keyword evidence="1" id="KW-1133">Transmembrane helix</keyword>
<sequence>MAVEDMFSGCKKIVVLVAMAALLAGFIGDFITTITWWSRIQPWFSHGEKTGKTVYQCILACWILSLIGAILTAFFLLATLCIKSVCGSITGNKVVLAICFILVGGISIGSIVSGGYGSSFALKNPDITKNKGEEDFKCSKYIMEGGAGAFAWAAKQGLKKLDEYRKWAQDLMKDVLNKDDEYTGYLCRDVGAPTMTFVLVQCCALILWIVIIILSLIC</sequence>
<organism evidence="2 3">
    <name type="scientific">Tritrichomonas musculus</name>
    <dbReference type="NCBI Taxonomy" id="1915356"/>
    <lineage>
        <taxon>Eukaryota</taxon>
        <taxon>Metamonada</taxon>
        <taxon>Parabasalia</taxon>
        <taxon>Tritrichomonadida</taxon>
        <taxon>Tritrichomonadidae</taxon>
        <taxon>Tritrichomonas</taxon>
    </lineage>
</organism>
<dbReference type="Proteomes" id="UP001470230">
    <property type="component" value="Unassembled WGS sequence"/>
</dbReference>
<feature type="transmembrane region" description="Helical" evidence="1">
    <location>
        <begin position="94"/>
        <end position="116"/>
    </location>
</feature>
<keyword evidence="1" id="KW-0812">Transmembrane</keyword>
<gene>
    <name evidence="2" type="ORF">M9Y10_014536</name>
</gene>
<evidence type="ECO:0000256" key="1">
    <source>
        <dbReference type="SAM" id="Phobius"/>
    </source>
</evidence>
<feature type="transmembrane region" description="Helical" evidence="1">
    <location>
        <begin position="198"/>
        <end position="217"/>
    </location>
</feature>
<dbReference type="EMBL" id="JAPFFF010000002">
    <property type="protein sequence ID" value="KAK8896624.1"/>
    <property type="molecule type" value="Genomic_DNA"/>
</dbReference>
<evidence type="ECO:0000313" key="2">
    <source>
        <dbReference type="EMBL" id="KAK8896624.1"/>
    </source>
</evidence>
<evidence type="ECO:0000313" key="3">
    <source>
        <dbReference type="Proteomes" id="UP001470230"/>
    </source>
</evidence>
<protein>
    <recommendedName>
        <fullName evidence="4">Tetraspanin family protein</fullName>
    </recommendedName>
</protein>
<keyword evidence="1" id="KW-0472">Membrane</keyword>
<comment type="caution">
    <text evidence="2">The sequence shown here is derived from an EMBL/GenBank/DDBJ whole genome shotgun (WGS) entry which is preliminary data.</text>
</comment>
<reference evidence="2 3" key="1">
    <citation type="submission" date="2024-04" db="EMBL/GenBank/DDBJ databases">
        <title>Tritrichomonas musculus Genome.</title>
        <authorList>
            <person name="Alves-Ferreira E."/>
            <person name="Grigg M."/>
            <person name="Lorenzi H."/>
            <person name="Galac M."/>
        </authorList>
    </citation>
    <scope>NUCLEOTIDE SEQUENCE [LARGE SCALE GENOMIC DNA]</scope>
    <source>
        <strain evidence="2 3">EAF2021</strain>
    </source>
</reference>
<feature type="transmembrane region" description="Helical" evidence="1">
    <location>
        <begin position="57"/>
        <end position="82"/>
    </location>
</feature>
<evidence type="ECO:0008006" key="4">
    <source>
        <dbReference type="Google" id="ProtNLM"/>
    </source>
</evidence>
<feature type="transmembrane region" description="Helical" evidence="1">
    <location>
        <begin position="12"/>
        <end position="37"/>
    </location>
</feature>
<name>A0ABR2KZT3_9EUKA</name>
<keyword evidence="3" id="KW-1185">Reference proteome</keyword>
<proteinExistence type="predicted"/>